<protein>
    <recommendedName>
        <fullName evidence="6">Velvet domain-containing protein</fullName>
    </recommendedName>
</protein>
<evidence type="ECO:0000259" key="6">
    <source>
        <dbReference type="Pfam" id="PF11754"/>
    </source>
</evidence>
<reference evidence="7 8" key="1">
    <citation type="submission" date="2016-03" db="EMBL/GenBank/DDBJ databases">
        <authorList>
            <person name="Ploux O."/>
        </authorList>
    </citation>
    <scope>NUCLEOTIDE SEQUENCE [LARGE SCALE GENOMIC DNA]</scope>
    <source>
        <strain evidence="7 8">URUG2</strain>
    </source>
</reference>
<organism evidence="7 8">
    <name type="scientific">Ramularia collo-cygni</name>
    <dbReference type="NCBI Taxonomy" id="112498"/>
    <lineage>
        <taxon>Eukaryota</taxon>
        <taxon>Fungi</taxon>
        <taxon>Dikarya</taxon>
        <taxon>Ascomycota</taxon>
        <taxon>Pezizomycotina</taxon>
        <taxon>Dothideomycetes</taxon>
        <taxon>Dothideomycetidae</taxon>
        <taxon>Mycosphaerellales</taxon>
        <taxon>Mycosphaerellaceae</taxon>
        <taxon>Ramularia</taxon>
    </lineage>
</organism>
<evidence type="ECO:0000313" key="8">
    <source>
        <dbReference type="Proteomes" id="UP000225277"/>
    </source>
</evidence>
<feature type="compositionally biased region" description="Basic residues" evidence="5">
    <location>
        <begin position="39"/>
        <end position="48"/>
    </location>
</feature>
<name>A0A2D3UT17_9PEZI</name>
<feature type="compositionally biased region" description="Low complexity" evidence="5">
    <location>
        <begin position="201"/>
        <end position="217"/>
    </location>
</feature>
<dbReference type="OrthoDB" id="5399926at2759"/>
<dbReference type="EMBL" id="FJUY01000001">
    <property type="protein sequence ID" value="CZT14907.1"/>
    <property type="molecule type" value="Genomic_DNA"/>
</dbReference>
<dbReference type="InterPro" id="IPR038491">
    <property type="entry name" value="Velvet_dom_sf"/>
</dbReference>
<keyword evidence="3" id="KW-0804">Transcription</keyword>
<dbReference type="InterPro" id="IPR037525">
    <property type="entry name" value="Velvet_dom"/>
</dbReference>
<proteinExistence type="predicted"/>
<feature type="region of interest" description="Disordered" evidence="5">
    <location>
        <begin position="1"/>
        <end position="73"/>
    </location>
</feature>
<sequence>MSDSTQKTYLRDSHGPRVVDAGKGRSSSRRQTEDSDKQRSKHSSSRKSSKQESSHSRKSSSTPSSSSNNNQERPSFELDIIGQPQRAIIFGTAVEASVMVSLKLPTADMAASYRNLDTSRLLAVVSLVADSRSGERTVAECGTLTGQKMFDSVHPIPEECVPSLARSQPCRLAVGYFSFPGLLIRQPGSYRLRIALIKMGSSESSSSGGSTISTIDSESIRVERRPTGASSHRKHQRTAS</sequence>
<keyword evidence="4" id="KW-0539">Nucleus</keyword>
<feature type="region of interest" description="Disordered" evidence="5">
    <location>
        <begin position="201"/>
        <end position="240"/>
    </location>
</feature>
<feature type="domain" description="Velvet" evidence="6">
    <location>
        <begin position="35"/>
        <end position="208"/>
    </location>
</feature>
<evidence type="ECO:0000256" key="3">
    <source>
        <dbReference type="ARBA" id="ARBA00023163"/>
    </source>
</evidence>
<dbReference type="Gene3D" id="2.60.40.3960">
    <property type="entry name" value="Velvet domain"/>
    <property type="match status" value="1"/>
</dbReference>
<dbReference type="Proteomes" id="UP000225277">
    <property type="component" value="Unassembled WGS sequence"/>
</dbReference>
<evidence type="ECO:0000313" key="7">
    <source>
        <dbReference type="EMBL" id="CZT14907.1"/>
    </source>
</evidence>
<dbReference type="GO" id="GO:0005634">
    <property type="term" value="C:nucleus"/>
    <property type="evidence" value="ECO:0007669"/>
    <property type="project" value="UniProtKB-SubCell"/>
</dbReference>
<evidence type="ECO:0000256" key="2">
    <source>
        <dbReference type="ARBA" id="ARBA00023015"/>
    </source>
</evidence>
<gene>
    <name evidence="7" type="ORF">RCC_12263</name>
</gene>
<keyword evidence="8" id="KW-1185">Reference proteome</keyword>
<dbReference type="GeneID" id="35606816"/>
<dbReference type="InterPro" id="IPR021740">
    <property type="entry name" value="Velvet"/>
</dbReference>
<dbReference type="Pfam" id="PF11754">
    <property type="entry name" value="Velvet"/>
    <property type="match status" value="1"/>
</dbReference>
<dbReference type="PANTHER" id="PTHR33572">
    <property type="entry name" value="SPORE DEVELOPMENT REGULATOR VOSA"/>
    <property type="match status" value="1"/>
</dbReference>
<accession>A0A2D3UT17</accession>
<evidence type="ECO:0000256" key="5">
    <source>
        <dbReference type="SAM" id="MobiDB-lite"/>
    </source>
</evidence>
<feature type="compositionally biased region" description="Basic residues" evidence="5">
    <location>
        <begin position="231"/>
        <end position="240"/>
    </location>
</feature>
<feature type="compositionally biased region" description="Basic and acidic residues" evidence="5">
    <location>
        <begin position="9"/>
        <end position="23"/>
    </location>
</feature>
<evidence type="ECO:0000256" key="4">
    <source>
        <dbReference type="ARBA" id="ARBA00023242"/>
    </source>
</evidence>
<evidence type="ECO:0000256" key="1">
    <source>
        <dbReference type="ARBA" id="ARBA00004123"/>
    </source>
</evidence>
<dbReference type="AlphaFoldDB" id="A0A2D3UT17"/>
<keyword evidence="2" id="KW-0805">Transcription regulation</keyword>
<comment type="subcellular location">
    <subcellularLocation>
        <location evidence="1">Nucleus</location>
    </subcellularLocation>
</comment>
<dbReference type="RefSeq" id="XP_023621804.1">
    <property type="nucleotide sequence ID" value="XM_023766036.1"/>
</dbReference>